<dbReference type="PANTHER" id="PTHR40112:SF1">
    <property type="entry name" value="H2HPP ISOMERASE"/>
    <property type="match status" value="1"/>
</dbReference>
<dbReference type="Gene3D" id="2.60.120.10">
    <property type="entry name" value="Jelly Rolls"/>
    <property type="match status" value="1"/>
</dbReference>
<evidence type="ECO:0000313" key="2">
    <source>
        <dbReference type="EMBL" id="CAA9564378.1"/>
    </source>
</evidence>
<dbReference type="SUPFAM" id="SSF51182">
    <property type="entry name" value="RmlC-like cupins"/>
    <property type="match status" value="1"/>
</dbReference>
<dbReference type="CDD" id="cd02210">
    <property type="entry name" value="cupin_BLR2406-like"/>
    <property type="match status" value="1"/>
</dbReference>
<dbReference type="InterPro" id="IPR014710">
    <property type="entry name" value="RmlC-like_jellyroll"/>
</dbReference>
<accession>A0A6J4V1V6</accession>
<dbReference type="InterPro" id="IPR017102">
    <property type="entry name" value="UCP037087"/>
</dbReference>
<proteinExistence type="predicted"/>
<reference evidence="2" key="1">
    <citation type="submission" date="2020-02" db="EMBL/GenBank/DDBJ databases">
        <authorList>
            <person name="Meier V. D."/>
        </authorList>
    </citation>
    <scope>NUCLEOTIDE SEQUENCE</scope>
    <source>
        <strain evidence="2">AVDCRST_MAG70</strain>
    </source>
</reference>
<name>A0A6J4V1V6_9BACT</name>
<gene>
    <name evidence="2" type="ORF">AVDCRST_MAG70-1917</name>
</gene>
<feature type="domain" description="Cupin type-2" evidence="1">
    <location>
        <begin position="57"/>
        <end position="124"/>
    </location>
</feature>
<evidence type="ECO:0000259" key="1">
    <source>
        <dbReference type="Pfam" id="PF07883"/>
    </source>
</evidence>
<dbReference type="Pfam" id="PF07883">
    <property type="entry name" value="Cupin_2"/>
    <property type="match status" value="1"/>
</dbReference>
<dbReference type="PIRSF" id="PIRSF037087">
    <property type="entry name" value="UCP037087"/>
    <property type="match status" value="1"/>
</dbReference>
<dbReference type="InterPro" id="IPR052535">
    <property type="entry name" value="Bacilysin_H2HPP_isomerase"/>
</dbReference>
<dbReference type="InterPro" id="IPR013096">
    <property type="entry name" value="Cupin_2"/>
</dbReference>
<organism evidence="2">
    <name type="scientific">uncultured Thermomicrobiales bacterium</name>
    <dbReference type="NCBI Taxonomy" id="1645740"/>
    <lineage>
        <taxon>Bacteria</taxon>
        <taxon>Pseudomonadati</taxon>
        <taxon>Thermomicrobiota</taxon>
        <taxon>Thermomicrobia</taxon>
        <taxon>Thermomicrobiales</taxon>
        <taxon>environmental samples</taxon>
    </lineage>
</organism>
<dbReference type="PANTHER" id="PTHR40112">
    <property type="entry name" value="H2HPP ISOMERASE"/>
    <property type="match status" value="1"/>
</dbReference>
<dbReference type="InterPro" id="IPR011051">
    <property type="entry name" value="RmlC_Cupin_sf"/>
</dbReference>
<dbReference type="EMBL" id="CADCWH010000306">
    <property type="protein sequence ID" value="CAA9564378.1"/>
    <property type="molecule type" value="Genomic_DNA"/>
</dbReference>
<dbReference type="AlphaFoldDB" id="A0A6J4V1V6"/>
<protein>
    <submittedName>
        <fullName evidence="2">Erwinia chrysanthemi phospholipase C (PlcA)</fullName>
    </submittedName>
</protein>
<sequence length="150" mass="15836">MVTTPQTDSPMIPATSGPTPTCGVIRPGSSFHGKQGLTYGAGIAAETTGSVGICMHLLTIPPGGRAKAHLHRDHETAIYVLSGECQMAFGEDLTERLTVHAGEFLYIPAGVPHLPMNIGTEPCMGVLARTDPNEQESVELRPDLEGHVPI</sequence>